<dbReference type="EMBL" id="CP031163">
    <property type="protein sequence ID" value="AXH00978.1"/>
    <property type="molecule type" value="Genomic_DNA"/>
</dbReference>
<geneLocation type="plasmid" evidence="3">
    <name>pdrdi</name>
</geneLocation>
<feature type="domain" description="DUF6927" evidence="1">
    <location>
        <begin position="160"/>
        <end position="232"/>
    </location>
</feature>
<evidence type="ECO:0000259" key="1">
    <source>
        <dbReference type="Pfam" id="PF21992"/>
    </source>
</evidence>
<keyword evidence="2" id="KW-0614">Plasmid</keyword>
<evidence type="ECO:0000313" key="2">
    <source>
        <dbReference type="EMBL" id="AXH00978.1"/>
    </source>
</evidence>
<dbReference type="KEGG" id="dwu:DVJ83_17930"/>
<sequence length="242" mass="28409">MGWISTQYPKGTSVPEFFYGQKVSSTGGTDTYEKRWTWDGEQSVTVTEVAASALVERAAFYAVIRFKNRPEDAFGEWFVAVYQVCWRGREFTYKDMEESMGPCEQTCTAHVLDVADRLIPHPPLSEEAAHEIQALEARQREDDVPYEERTAIWARLRELDPDHTARAWRAGCRDRLARKAAWREVKHGDRVRFPRPIRFTNGRELDTFEFRKEGRRVYFRDPEGWGHYRISGWETCRFERVA</sequence>
<organism evidence="2 3">
    <name type="scientific">Deinococcus wulumuqiensis</name>
    <dbReference type="NCBI Taxonomy" id="980427"/>
    <lineage>
        <taxon>Bacteria</taxon>
        <taxon>Thermotogati</taxon>
        <taxon>Deinococcota</taxon>
        <taxon>Deinococci</taxon>
        <taxon>Deinococcales</taxon>
        <taxon>Deinococcaceae</taxon>
        <taxon>Deinococcus</taxon>
    </lineage>
</organism>
<dbReference type="Pfam" id="PF21992">
    <property type="entry name" value="DUF6927"/>
    <property type="match status" value="1"/>
</dbReference>
<accession>A0A345IMQ5</accession>
<dbReference type="Proteomes" id="UP000253744">
    <property type="component" value="Plasmid pDrdI"/>
</dbReference>
<proteinExistence type="predicted"/>
<protein>
    <recommendedName>
        <fullName evidence="1">DUF6927 domain-containing protein</fullName>
    </recommendedName>
</protein>
<gene>
    <name evidence="2" type="ORF">DVJ83_17930</name>
</gene>
<dbReference type="InterPro" id="IPR053845">
    <property type="entry name" value="DUF6927"/>
</dbReference>
<name>A0A345IMQ5_9DEIO</name>
<reference evidence="2 3" key="1">
    <citation type="submission" date="2018-07" db="EMBL/GenBank/DDBJ databases">
        <title>Complete Genome and Methylome Analysis of Deinococcus wulumuqiensis NEB 479.</title>
        <authorList>
            <person name="Fomenkov A."/>
            <person name="Luyten Y."/>
            <person name="Vincze T."/>
            <person name="Anton B.P."/>
            <person name="Clark T."/>
            <person name="Roberts R.J."/>
            <person name="Morgan R.D."/>
        </authorList>
    </citation>
    <scope>NUCLEOTIDE SEQUENCE [LARGE SCALE GENOMIC DNA]</scope>
    <source>
        <strain evidence="2 3">NEB 479</strain>
        <plasmid evidence="3">Plasmid pdrdi</plasmid>
    </source>
</reference>
<dbReference type="RefSeq" id="WP_114673626.1">
    <property type="nucleotide sequence ID" value="NZ_CP031163.1"/>
</dbReference>
<dbReference type="AlphaFoldDB" id="A0A345IMQ5"/>
<evidence type="ECO:0000313" key="3">
    <source>
        <dbReference type="Proteomes" id="UP000253744"/>
    </source>
</evidence>